<gene>
    <name evidence="1" type="ORF">LWI28_026233</name>
</gene>
<reference evidence="1" key="2">
    <citation type="submission" date="2023-02" db="EMBL/GenBank/DDBJ databases">
        <authorList>
            <person name="Swenson N.G."/>
            <person name="Wegrzyn J.L."/>
            <person name="Mcevoy S.L."/>
        </authorList>
    </citation>
    <scope>NUCLEOTIDE SEQUENCE</scope>
    <source>
        <strain evidence="1">91603</strain>
        <tissue evidence="1">Leaf</tissue>
    </source>
</reference>
<sequence>MLKAGETRAMIQILQYMKGNRIVLCYPVFMKALQTLKVAGESDALLRQVHPHILVESSTDKEAVEYAITDAEVPLSSHQGLLLFLFKKQNLVALDRLLAGMNDKNIRLDSTIISTIIEANCDLCRPDGALLAFEYSVKMGLQLQEIGDERSFCWNCFLG</sequence>
<dbReference type="EMBL" id="JAJSOW010000105">
    <property type="protein sequence ID" value="KAI9166101.1"/>
    <property type="molecule type" value="Genomic_DNA"/>
</dbReference>
<dbReference type="AlphaFoldDB" id="A0AAD5IJP3"/>
<accession>A0AAD5IJP3</accession>
<name>A0AAD5IJP3_ACENE</name>
<proteinExistence type="predicted"/>
<protein>
    <submittedName>
        <fullName evidence="1">Uncharacterized protein</fullName>
    </submittedName>
</protein>
<keyword evidence="2" id="KW-1185">Reference proteome</keyword>
<evidence type="ECO:0000313" key="2">
    <source>
        <dbReference type="Proteomes" id="UP001064489"/>
    </source>
</evidence>
<comment type="caution">
    <text evidence="1">The sequence shown here is derived from an EMBL/GenBank/DDBJ whole genome shotgun (WGS) entry which is preliminary data.</text>
</comment>
<dbReference type="Proteomes" id="UP001064489">
    <property type="component" value="Chromosome 10"/>
</dbReference>
<organism evidence="1 2">
    <name type="scientific">Acer negundo</name>
    <name type="common">Box elder</name>
    <dbReference type="NCBI Taxonomy" id="4023"/>
    <lineage>
        <taxon>Eukaryota</taxon>
        <taxon>Viridiplantae</taxon>
        <taxon>Streptophyta</taxon>
        <taxon>Embryophyta</taxon>
        <taxon>Tracheophyta</taxon>
        <taxon>Spermatophyta</taxon>
        <taxon>Magnoliopsida</taxon>
        <taxon>eudicotyledons</taxon>
        <taxon>Gunneridae</taxon>
        <taxon>Pentapetalae</taxon>
        <taxon>rosids</taxon>
        <taxon>malvids</taxon>
        <taxon>Sapindales</taxon>
        <taxon>Sapindaceae</taxon>
        <taxon>Hippocastanoideae</taxon>
        <taxon>Acereae</taxon>
        <taxon>Acer</taxon>
    </lineage>
</organism>
<reference evidence="1" key="1">
    <citation type="journal article" date="2022" name="Plant J.">
        <title>Strategies of tolerance reflected in two North American maple genomes.</title>
        <authorList>
            <person name="McEvoy S.L."/>
            <person name="Sezen U.U."/>
            <person name="Trouern-Trend A."/>
            <person name="McMahon S.M."/>
            <person name="Schaberg P.G."/>
            <person name="Yang J."/>
            <person name="Wegrzyn J.L."/>
            <person name="Swenson N.G."/>
        </authorList>
    </citation>
    <scope>NUCLEOTIDE SEQUENCE</scope>
    <source>
        <strain evidence="1">91603</strain>
    </source>
</reference>
<evidence type="ECO:0000313" key="1">
    <source>
        <dbReference type="EMBL" id="KAI9166101.1"/>
    </source>
</evidence>